<keyword evidence="14" id="KW-0233">DNA recombination</keyword>
<feature type="domain" description="Reverse transcriptase" evidence="15">
    <location>
        <begin position="1"/>
        <end position="82"/>
    </location>
</feature>
<evidence type="ECO:0000313" key="17">
    <source>
        <dbReference type="EMBL" id="KAG8486038.1"/>
    </source>
</evidence>
<dbReference type="InterPro" id="IPR012337">
    <property type="entry name" value="RNaseH-like_sf"/>
</dbReference>
<gene>
    <name evidence="17" type="ORF">CXB51_019344</name>
</gene>
<dbReference type="InterPro" id="IPR036397">
    <property type="entry name" value="RNaseH_sf"/>
</dbReference>
<keyword evidence="18" id="KW-1185">Reference proteome</keyword>
<keyword evidence="12" id="KW-0239">DNA-directed DNA polymerase</keyword>
<keyword evidence="7" id="KW-0255">Endonuclease</keyword>
<dbReference type="FunFam" id="3.30.70.270:FF:000003">
    <property type="entry name" value="Transposon Ty3-G Gag-Pol polyprotein"/>
    <property type="match status" value="1"/>
</dbReference>
<evidence type="ECO:0000256" key="9">
    <source>
        <dbReference type="ARBA" id="ARBA00022842"/>
    </source>
</evidence>
<dbReference type="PROSITE" id="PS50994">
    <property type="entry name" value="INTEGRASE"/>
    <property type="match status" value="1"/>
</dbReference>
<dbReference type="GO" id="GO:0006310">
    <property type="term" value="P:DNA recombination"/>
    <property type="evidence" value="ECO:0007669"/>
    <property type="project" value="UniProtKB-KW"/>
</dbReference>
<dbReference type="OrthoDB" id="1723377at2759"/>
<keyword evidence="2" id="KW-0808">Transferase</keyword>
<dbReference type="GO" id="GO:0003887">
    <property type="term" value="F:DNA-directed DNA polymerase activity"/>
    <property type="evidence" value="ECO:0007669"/>
    <property type="project" value="UniProtKB-KW"/>
</dbReference>
<evidence type="ECO:0008006" key="19">
    <source>
        <dbReference type="Google" id="ProtNLM"/>
    </source>
</evidence>
<dbReference type="PANTHER" id="PTHR37984">
    <property type="entry name" value="PROTEIN CBG26694"/>
    <property type="match status" value="1"/>
</dbReference>
<dbReference type="GO" id="GO:0006508">
    <property type="term" value="P:proteolysis"/>
    <property type="evidence" value="ECO:0007669"/>
    <property type="project" value="UniProtKB-KW"/>
</dbReference>
<dbReference type="PROSITE" id="PS50878">
    <property type="entry name" value="RT_POL"/>
    <property type="match status" value="1"/>
</dbReference>
<comment type="caution">
    <text evidence="17">The sequence shown here is derived from an EMBL/GenBank/DDBJ whole genome shotgun (WGS) entry which is preliminary data.</text>
</comment>
<dbReference type="Gene3D" id="3.30.70.270">
    <property type="match status" value="2"/>
</dbReference>
<accession>A0A8J6CZS3</accession>
<dbReference type="GO" id="GO:0003677">
    <property type="term" value="F:DNA binding"/>
    <property type="evidence" value="ECO:0007669"/>
    <property type="project" value="UniProtKB-KW"/>
</dbReference>
<dbReference type="InterPro" id="IPR043128">
    <property type="entry name" value="Rev_trsase/Diguanyl_cyclase"/>
</dbReference>
<dbReference type="InterPro" id="IPR056924">
    <property type="entry name" value="SH3_Tf2-1"/>
</dbReference>
<dbReference type="EMBL" id="JAHUZN010000008">
    <property type="protein sequence ID" value="KAG8486038.1"/>
    <property type="molecule type" value="Genomic_DNA"/>
</dbReference>
<reference evidence="17 18" key="1">
    <citation type="journal article" date="2021" name="bioRxiv">
        <title>The Gossypium anomalum genome as a resource for cotton improvement and evolutionary analysis of hybrid incompatibility.</title>
        <authorList>
            <person name="Grover C.E."/>
            <person name="Yuan D."/>
            <person name="Arick M.A."/>
            <person name="Miller E.R."/>
            <person name="Hu G."/>
            <person name="Peterson D.G."/>
            <person name="Wendel J.F."/>
            <person name="Udall J.A."/>
        </authorList>
    </citation>
    <scope>NUCLEOTIDE SEQUENCE [LARGE SCALE GENOMIC DNA]</scope>
    <source>
        <strain evidence="17">JFW-Udall</strain>
        <tissue evidence="17">Leaf</tissue>
    </source>
</reference>
<dbReference type="FunFam" id="3.10.20.370:FF:000001">
    <property type="entry name" value="Retrovirus-related Pol polyprotein from transposon 17.6-like protein"/>
    <property type="match status" value="1"/>
</dbReference>
<name>A0A8J6CZS3_9ROSI</name>
<dbReference type="CDD" id="cd09274">
    <property type="entry name" value="RNase_HI_RT_Ty3"/>
    <property type="match status" value="1"/>
</dbReference>
<dbReference type="GO" id="GO:0003964">
    <property type="term" value="F:RNA-directed DNA polymerase activity"/>
    <property type="evidence" value="ECO:0007669"/>
    <property type="project" value="UniProtKB-KW"/>
</dbReference>
<dbReference type="Pfam" id="PF24626">
    <property type="entry name" value="SH3_Tf2-1"/>
    <property type="match status" value="1"/>
</dbReference>
<keyword evidence="11" id="KW-0695">RNA-directed DNA polymerase</keyword>
<evidence type="ECO:0000313" key="18">
    <source>
        <dbReference type="Proteomes" id="UP000701853"/>
    </source>
</evidence>
<keyword evidence="10" id="KW-0229">DNA integration</keyword>
<dbReference type="Pfam" id="PF17917">
    <property type="entry name" value="RT_RNaseH"/>
    <property type="match status" value="1"/>
</dbReference>
<dbReference type="SUPFAM" id="SSF53098">
    <property type="entry name" value="Ribonuclease H-like"/>
    <property type="match status" value="1"/>
</dbReference>
<evidence type="ECO:0000256" key="1">
    <source>
        <dbReference type="ARBA" id="ARBA00022670"/>
    </source>
</evidence>
<dbReference type="Gene3D" id="3.10.20.370">
    <property type="match status" value="1"/>
</dbReference>
<evidence type="ECO:0000259" key="16">
    <source>
        <dbReference type="PROSITE" id="PS50994"/>
    </source>
</evidence>
<dbReference type="CDD" id="cd01647">
    <property type="entry name" value="RT_LTR"/>
    <property type="match status" value="1"/>
</dbReference>
<evidence type="ECO:0000256" key="2">
    <source>
        <dbReference type="ARBA" id="ARBA00022679"/>
    </source>
</evidence>
<keyword evidence="9" id="KW-0460">Magnesium</keyword>
<dbReference type="InterPro" id="IPR050951">
    <property type="entry name" value="Retrovirus_Pol_polyprotein"/>
</dbReference>
<proteinExistence type="predicted"/>
<evidence type="ECO:0000256" key="5">
    <source>
        <dbReference type="ARBA" id="ARBA00022723"/>
    </source>
</evidence>
<dbReference type="GO" id="GO:0015074">
    <property type="term" value="P:DNA integration"/>
    <property type="evidence" value="ECO:0007669"/>
    <property type="project" value="UniProtKB-KW"/>
</dbReference>
<keyword evidence="4" id="KW-0540">Nuclease</keyword>
<evidence type="ECO:0000256" key="8">
    <source>
        <dbReference type="ARBA" id="ARBA00022801"/>
    </source>
</evidence>
<dbReference type="GO" id="GO:0004519">
    <property type="term" value="F:endonuclease activity"/>
    <property type="evidence" value="ECO:0007669"/>
    <property type="project" value="UniProtKB-KW"/>
</dbReference>
<dbReference type="InterPro" id="IPR001584">
    <property type="entry name" value="Integrase_cat-core"/>
</dbReference>
<evidence type="ECO:0000256" key="10">
    <source>
        <dbReference type="ARBA" id="ARBA00022908"/>
    </source>
</evidence>
<dbReference type="Pfam" id="PF17921">
    <property type="entry name" value="Integrase_H2C2"/>
    <property type="match status" value="1"/>
</dbReference>
<evidence type="ECO:0000256" key="13">
    <source>
        <dbReference type="ARBA" id="ARBA00023125"/>
    </source>
</evidence>
<evidence type="ECO:0000259" key="15">
    <source>
        <dbReference type="PROSITE" id="PS50878"/>
    </source>
</evidence>
<keyword evidence="13" id="KW-0238">DNA-binding</keyword>
<evidence type="ECO:0000256" key="11">
    <source>
        <dbReference type="ARBA" id="ARBA00022918"/>
    </source>
</evidence>
<keyword evidence="5" id="KW-0479">Metal-binding</keyword>
<evidence type="ECO:0000256" key="4">
    <source>
        <dbReference type="ARBA" id="ARBA00022722"/>
    </source>
</evidence>
<sequence length="753" mass="87871">MPFGLTNAPAVFIDLMNSIFRPYLDKFVVVFIDDILIYSKDETEHTVHLRIVLQTLRNKQLYAKFSKSEFWLREVGFLGHIVSGDGIRVDPSKISAIIDWKPPKNVTEVRSFLGLAGYYRQFVNGFSIIAAPMTRLLRKDVKFEWTEECQQSFEELKKLLTEAPVLVQPESGKEFVVYSDASLNGLGCVLMQEGKVVAYASRQLKPHERNYPTHDLELAAVVFALKIWRHYLYGEKCRVYTDHKSLKYLMSQKDLNLRQRRWLELLKDYELVIDYHPGKANVVADALSRKLLFALRVMNIQLKMSDDSSILAEIRARPMFLQEISEAQKNYQDLLAKRRQCEADTGSDFRIGSDDSLMFKNQICVPKNDESIQKILHEAHNGCLAVHPGSTKMYNDLKKMYWRSGMKRDISKFDRITMDFVLGLPLTPGKKDAIWVIVDRLTKSAHFIPVRTGYSLNKLAELYIREIVRLHGIPLSIISDRDPRFTSRFWQKYQKALDTKLNFSTAFHPQTDWQSERVIQILEDMLRCCVLEFQGSWERYLPLVEFSYNNSYQTSLKMAPYEALYGRKCRMPLYWTELKENQIYGVDLIKETEEKVKVIRDCLKATSDRQKSYADLKQKEIEFQVGDKVFLKVSPWKKVLRFGRKGKLSPHFIGPYEIIEKVGLVAYRLALPPELERIHDVFHVSMLRRYRSDPSHIISLTKIELRLDMTYEEEPIKILARKVKKLRNKSVALVKVLWQKIGLKRLHGNLKKL</sequence>
<dbReference type="Proteomes" id="UP000701853">
    <property type="component" value="Chromosome 8"/>
</dbReference>
<dbReference type="SUPFAM" id="SSF56672">
    <property type="entry name" value="DNA/RNA polymerases"/>
    <property type="match status" value="1"/>
</dbReference>
<protein>
    <recommendedName>
        <fullName evidence="19">Reverse transcriptase</fullName>
    </recommendedName>
</protein>
<dbReference type="InterPro" id="IPR041373">
    <property type="entry name" value="RT_RNaseH"/>
</dbReference>
<organism evidence="17 18">
    <name type="scientific">Gossypium anomalum</name>
    <dbReference type="NCBI Taxonomy" id="47600"/>
    <lineage>
        <taxon>Eukaryota</taxon>
        <taxon>Viridiplantae</taxon>
        <taxon>Streptophyta</taxon>
        <taxon>Embryophyta</taxon>
        <taxon>Tracheophyta</taxon>
        <taxon>Spermatophyta</taxon>
        <taxon>Magnoliopsida</taxon>
        <taxon>eudicotyledons</taxon>
        <taxon>Gunneridae</taxon>
        <taxon>Pentapetalae</taxon>
        <taxon>rosids</taxon>
        <taxon>malvids</taxon>
        <taxon>Malvales</taxon>
        <taxon>Malvaceae</taxon>
        <taxon>Malvoideae</taxon>
        <taxon>Gossypium</taxon>
    </lineage>
</organism>
<dbReference type="GO" id="GO:0004190">
    <property type="term" value="F:aspartic-type endopeptidase activity"/>
    <property type="evidence" value="ECO:0007669"/>
    <property type="project" value="UniProtKB-KW"/>
</dbReference>
<evidence type="ECO:0000256" key="12">
    <source>
        <dbReference type="ARBA" id="ARBA00022932"/>
    </source>
</evidence>
<dbReference type="AlphaFoldDB" id="A0A8J6CZS3"/>
<dbReference type="GO" id="GO:0046872">
    <property type="term" value="F:metal ion binding"/>
    <property type="evidence" value="ECO:0007669"/>
    <property type="project" value="UniProtKB-KW"/>
</dbReference>
<keyword evidence="3" id="KW-0548">Nucleotidyltransferase</keyword>
<dbReference type="Pfam" id="PF00078">
    <property type="entry name" value="RVT_1"/>
    <property type="match status" value="1"/>
</dbReference>
<dbReference type="FunFam" id="3.30.70.270:FF:000020">
    <property type="entry name" value="Transposon Tf2-6 polyprotein-like Protein"/>
    <property type="match status" value="1"/>
</dbReference>
<dbReference type="Gene3D" id="3.30.420.10">
    <property type="entry name" value="Ribonuclease H-like superfamily/Ribonuclease H"/>
    <property type="match status" value="1"/>
</dbReference>
<dbReference type="Gene3D" id="1.10.340.70">
    <property type="match status" value="1"/>
</dbReference>
<feature type="domain" description="Integrase catalytic" evidence="16">
    <location>
        <begin position="408"/>
        <end position="568"/>
    </location>
</feature>
<keyword evidence="1" id="KW-0645">Protease</keyword>
<keyword evidence="8" id="KW-0378">Hydrolase</keyword>
<keyword evidence="6" id="KW-0064">Aspartyl protease</keyword>
<dbReference type="InterPro" id="IPR043502">
    <property type="entry name" value="DNA/RNA_pol_sf"/>
</dbReference>
<dbReference type="InterPro" id="IPR041588">
    <property type="entry name" value="Integrase_H2C2"/>
</dbReference>
<evidence type="ECO:0000256" key="3">
    <source>
        <dbReference type="ARBA" id="ARBA00022695"/>
    </source>
</evidence>
<evidence type="ECO:0000256" key="6">
    <source>
        <dbReference type="ARBA" id="ARBA00022750"/>
    </source>
</evidence>
<dbReference type="PANTHER" id="PTHR37984:SF5">
    <property type="entry name" value="PROTEIN NYNRIN-LIKE"/>
    <property type="match status" value="1"/>
</dbReference>
<evidence type="ECO:0000256" key="7">
    <source>
        <dbReference type="ARBA" id="ARBA00022759"/>
    </source>
</evidence>
<dbReference type="InterPro" id="IPR000477">
    <property type="entry name" value="RT_dom"/>
</dbReference>
<evidence type="ECO:0000256" key="14">
    <source>
        <dbReference type="ARBA" id="ARBA00023172"/>
    </source>
</evidence>